<dbReference type="GO" id="GO:0016559">
    <property type="term" value="P:peroxisome fission"/>
    <property type="evidence" value="ECO:0007669"/>
    <property type="project" value="InterPro"/>
</dbReference>
<dbReference type="Pfam" id="PF05648">
    <property type="entry name" value="PEX11"/>
    <property type="match status" value="1"/>
</dbReference>
<evidence type="ECO:0000313" key="5">
    <source>
        <dbReference type="Proteomes" id="UP001652642"/>
    </source>
</evidence>
<dbReference type="AlphaFoldDB" id="A0A6J0SR14"/>
<sequence>MMEEFVRFTNQTQGRERLFRAAQYSCMLLHYLLEQNPGQEEVVMKLKRLESNMSSGRKLFRLGNTVHAIVAARQATQLPNLVPRFCLVASNLNRALYFVCDTVLWLVSMGFFSDVDQKKWRRRATKCYYYSLVMNLAEDMYELGWRMERAARTEAPGKEREDQGQRIQALSSQATGGLQPLLTFFYFTLRDHPPLLLDVVKNLCDLSSPLNELGLYKTNAGVLGLCGLISSVIGILTVTKPHLKLKP</sequence>
<dbReference type="Proteomes" id="UP001652642">
    <property type="component" value="Chromosome 12"/>
</dbReference>
<evidence type="ECO:0000256" key="3">
    <source>
        <dbReference type="ARBA" id="ARBA00023140"/>
    </source>
</evidence>
<dbReference type="InterPro" id="IPR008733">
    <property type="entry name" value="PEX11"/>
</dbReference>
<reference evidence="6" key="1">
    <citation type="submission" date="2025-08" db="UniProtKB">
        <authorList>
            <consortium name="RefSeq"/>
        </authorList>
    </citation>
    <scope>IDENTIFICATION</scope>
</reference>
<protein>
    <submittedName>
        <fullName evidence="6">Peroxisomal membrane protein 11A isoform X3</fullName>
    </submittedName>
</protein>
<evidence type="ECO:0000256" key="2">
    <source>
        <dbReference type="ARBA" id="ARBA00023136"/>
    </source>
</evidence>
<dbReference type="InParanoid" id="A0A6J0SR14"/>
<accession>A0A6J0SR14</accession>
<keyword evidence="1" id="KW-0962">Peroxisome biogenesis</keyword>
<dbReference type="PANTHER" id="PTHR12652">
    <property type="entry name" value="PEROXISOMAL BIOGENESIS FACTOR 11"/>
    <property type="match status" value="1"/>
</dbReference>
<keyword evidence="2" id="KW-0472">Membrane</keyword>
<proteinExistence type="predicted"/>
<organism evidence="5 6">
    <name type="scientific">Pogona vitticeps</name>
    <name type="common">central bearded dragon</name>
    <dbReference type="NCBI Taxonomy" id="103695"/>
    <lineage>
        <taxon>Eukaryota</taxon>
        <taxon>Metazoa</taxon>
        <taxon>Chordata</taxon>
        <taxon>Craniata</taxon>
        <taxon>Vertebrata</taxon>
        <taxon>Euteleostomi</taxon>
        <taxon>Lepidosauria</taxon>
        <taxon>Squamata</taxon>
        <taxon>Bifurcata</taxon>
        <taxon>Unidentata</taxon>
        <taxon>Episquamata</taxon>
        <taxon>Toxicofera</taxon>
        <taxon>Iguania</taxon>
        <taxon>Acrodonta</taxon>
        <taxon>Agamidae</taxon>
        <taxon>Amphibolurinae</taxon>
        <taxon>Pogona</taxon>
    </lineage>
</organism>
<evidence type="ECO:0000313" key="6">
    <source>
        <dbReference type="RefSeq" id="XP_020637350.2"/>
    </source>
</evidence>
<dbReference type="OrthoDB" id="411017at2759"/>
<keyword evidence="3" id="KW-0576">Peroxisome</keyword>
<dbReference type="GO" id="GO:0005778">
    <property type="term" value="C:peroxisomal membrane"/>
    <property type="evidence" value="ECO:0007669"/>
    <property type="project" value="UniProtKB-SubCell"/>
</dbReference>
<dbReference type="PANTHER" id="PTHR12652:SF22">
    <property type="entry name" value="PEROXISOMAL MEMBRANE PROTEIN 11A"/>
    <property type="match status" value="1"/>
</dbReference>
<evidence type="ECO:0000256" key="1">
    <source>
        <dbReference type="ARBA" id="ARBA00022593"/>
    </source>
</evidence>
<dbReference type="KEGG" id="pvt:110072950"/>
<gene>
    <name evidence="6" type="primary">PEX11A</name>
</gene>
<dbReference type="GeneID" id="110072941"/>
<dbReference type="RefSeq" id="XP_020637350.2">
    <property type="nucleotide sequence ID" value="XM_020781691.2"/>
</dbReference>
<keyword evidence="5" id="KW-1185">Reference proteome</keyword>
<evidence type="ECO:0000256" key="4">
    <source>
        <dbReference type="ARBA" id="ARBA00046271"/>
    </source>
</evidence>
<name>A0A6J0SR14_9SAUR</name>
<comment type="subcellular location">
    <subcellularLocation>
        <location evidence="4">Peroxisome membrane</location>
    </subcellularLocation>
</comment>